<evidence type="ECO:0000256" key="4">
    <source>
        <dbReference type="ARBA" id="ARBA00007548"/>
    </source>
</evidence>
<keyword evidence="16 19" id="KW-0961">Cell wall biogenesis/degradation</keyword>
<evidence type="ECO:0000256" key="11">
    <source>
        <dbReference type="ARBA" id="ARBA00022833"/>
    </source>
</evidence>
<accession>A0AAV5L852</accession>
<evidence type="ECO:0000256" key="14">
    <source>
        <dbReference type="ARBA" id="ARBA00023136"/>
    </source>
</evidence>
<evidence type="ECO:0000256" key="16">
    <source>
        <dbReference type="ARBA" id="ARBA00023316"/>
    </source>
</evidence>
<evidence type="ECO:0000256" key="6">
    <source>
        <dbReference type="ARBA" id="ARBA00022676"/>
    </source>
</evidence>
<feature type="domain" description="Cellulose synthase RING-type zinc finger" evidence="21">
    <location>
        <begin position="10"/>
        <end position="47"/>
    </location>
</feature>
<feature type="region of interest" description="Disordered" evidence="20">
    <location>
        <begin position="223"/>
        <end position="242"/>
    </location>
</feature>
<evidence type="ECO:0000313" key="22">
    <source>
        <dbReference type="EMBL" id="GKV33317.1"/>
    </source>
</evidence>
<dbReference type="EMBL" id="BPVZ01000100">
    <property type="protein sequence ID" value="GKV33317.1"/>
    <property type="molecule type" value="Genomic_DNA"/>
</dbReference>
<dbReference type="GO" id="GO:0005886">
    <property type="term" value="C:plasma membrane"/>
    <property type="evidence" value="ECO:0007669"/>
    <property type="project" value="UniProtKB-SubCell"/>
</dbReference>
<comment type="pathway">
    <text evidence="3 19">Glycan metabolism; plant cellulose biosynthesis.</text>
</comment>
<feature type="binding site" evidence="18">
    <location>
        <position position="289"/>
    </location>
    <ligand>
        <name>Mn(2+)</name>
        <dbReference type="ChEBI" id="CHEBI:29035"/>
    </ligand>
</feature>
<dbReference type="PANTHER" id="PTHR13301">
    <property type="entry name" value="X-BOX TRANSCRIPTION FACTOR-RELATED"/>
    <property type="match status" value="1"/>
</dbReference>
<dbReference type="InterPro" id="IPR005150">
    <property type="entry name" value="Cellulose_synth"/>
</dbReference>
<evidence type="ECO:0000256" key="2">
    <source>
        <dbReference type="ARBA" id="ARBA00004651"/>
    </source>
</evidence>
<evidence type="ECO:0000256" key="5">
    <source>
        <dbReference type="ARBA" id="ARBA00022475"/>
    </source>
</evidence>
<comment type="subcellular location">
    <subcellularLocation>
        <location evidence="2 19">Cell membrane</location>
        <topology evidence="2 19">Multi-pass membrane protein</topology>
    </subcellularLocation>
</comment>
<dbReference type="InterPro" id="IPR029044">
    <property type="entry name" value="Nucleotide-diphossugar_trans"/>
</dbReference>
<keyword evidence="14" id="KW-0472">Membrane</keyword>
<dbReference type="GO" id="GO:0016760">
    <property type="term" value="F:cellulose synthase (UDP-forming) activity"/>
    <property type="evidence" value="ECO:0007669"/>
    <property type="project" value="UniProtKB-EC"/>
</dbReference>
<evidence type="ECO:0000256" key="1">
    <source>
        <dbReference type="ARBA" id="ARBA00001936"/>
    </source>
</evidence>
<keyword evidence="7 19" id="KW-0808">Transferase</keyword>
<keyword evidence="15" id="KW-0464">Manganese</keyword>
<evidence type="ECO:0000256" key="18">
    <source>
        <dbReference type="PIRSR" id="PIRSR605150-3"/>
    </source>
</evidence>
<keyword evidence="8" id="KW-0812">Transmembrane</keyword>
<comment type="catalytic activity">
    <reaction evidence="17 19">
        <text>[(1-&gt;4)-beta-D-glucosyl](n) + UDP-alpha-D-glucose = [(1-&gt;4)-beta-D-glucosyl](n+1) + UDP + H(+)</text>
        <dbReference type="Rhea" id="RHEA:19929"/>
        <dbReference type="Rhea" id="RHEA-COMP:10033"/>
        <dbReference type="Rhea" id="RHEA-COMP:10034"/>
        <dbReference type="ChEBI" id="CHEBI:15378"/>
        <dbReference type="ChEBI" id="CHEBI:18246"/>
        <dbReference type="ChEBI" id="CHEBI:58223"/>
        <dbReference type="ChEBI" id="CHEBI:58885"/>
        <dbReference type="EC" id="2.4.1.12"/>
    </reaction>
</comment>
<evidence type="ECO:0000256" key="3">
    <source>
        <dbReference type="ARBA" id="ARBA00004768"/>
    </source>
</evidence>
<reference evidence="22 23" key="1">
    <citation type="journal article" date="2021" name="Commun. Biol.">
        <title>The genome of Shorea leprosula (Dipterocarpaceae) highlights the ecological relevance of drought in aseasonal tropical rainforests.</title>
        <authorList>
            <person name="Ng K.K.S."/>
            <person name="Kobayashi M.J."/>
            <person name="Fawcett J.A."/>
            <person name="Hatakeyama M."/>
            <person name="Paape T."/>
            <person name="Ng C.H."/>
            <person name="Ang C.C."/>
            <person name="Tnah L.H."/>
            <person name="Lee C.T."/>
            <person name="Nishiyama T."/>
            <person name="Sese J."/>
            <person name="O'Brien M.J."/>
            <person name="Copetti D."/>
            <person name="Mohd Noor M.I."/>
            <person name="Ong R.C."/>
            <person name="Putra M."/>
            <person name="Sireger I.Z."/>
            <person name="Indrioko S."/>
            <person name="Kosugi Y."/>
            <person name="Izuno A."/>
            <person name="Isagi Y."/>
            <person name="Lee S.L."/>
            <person name="Shimizu K.K."/>
        </authorList>
    </citation>
    <scope>NUCLEOTIDE SEQUENCE [LARGE SCALE GENOMIC DNA]</scope>
    <source>
        <strain evidence="22">214</strain>
    </source>
</reference>
<gene>
    <name evidence="22" type="ORF">SLEP1_g41843</name>
</gene>
<comment type="caution">
    <text evidence="22">The sequence shown here is derived from an EMBL/GenBank/DDBJ whole genome shotgun (WGS) entry which is preliminary data.</text>
</comment>
<keyword evidence="23" id="KW-1185">Reference proteome</keyword>
<proteinExistence type="inferred from homology"/>
<evidence type="ECO:0000256" key="13">
    <source>
        <dbReference type="ARBA" id="ARBA00022989"/>
    </source>
</evidence>
<dbReference type="Pfam" id="PF03552">
    <property type="entry name" value="Cellulose_synt"/>
    <property type="match status" value="2"/>
</dbReference>
<evidence type="ECO:0000256" key="7">
    <source>
        <dbReference type="ARBA" id="ARBA00022679"/>
    </source>
</evidence>
<keyword evidence="5 19" id="KW-1003">Cell membrane</keyword>
<keyword evidence="12 19" id="KW-0135">Cellulose biosynthesis</keyword>
<keyword evidence="11 19" id="KW-0862">Zinc</keyword>
<keyword evidence="13" id="KW-1133">Transmembrane helix</keyword>
<dbReference type="Gene3D" id="3.90.550.10">
    <property type="entry name" value="Spore Coat Polysaccharide Biosynthesis Protein SpsA, Chain A"/>
    <property type="match status" value="1"/>
</dbReference>
<comment type="cofactor">
    <cofactor evidence="19">
        <name>Zn(2+)</name>
        <dbReference type="ChEBI" id="CHEBI:29105"/>
    </cofactor>
    <text evidence="19">Binds 2 Zn(2+) ions per subunit.</text>
</comment>
<evidence type="ECO:0000256" key="15">
    <source>
        <dbReference type="ARBA" id="ARBA00023211"/>
    </source>
</evidence>
<dbReference type="EC" id="2.4.1.12" evidence="19"/>
<feature type="compositionally biased region" description="Basic and acidic residues" evidence="20">
    <location>
        <begin position="392"/>
        <end position="401"/>
    </location>
</feature>
<protein>
    <recommendedName>
        <fullName evidence="19">Cellulose synthase</fullName>
        <ecNumber evidence="19">2.4.1.12</ecNumber>
    </recommendedName>
</protein>
<evidence type="ECO:0000256" key="20">
    <source>
        <dbReference type="SAM" id="MobiDB-lite"/>
    </source>
</evidence>
<evidence type="ECO:0000256" key="19">
    <source>
        <dbReference type="RuleBase" id="RU361116"/>
    </source>
</evidence>
<sequence length="499" mass="55584">MSVPSQFAAPVTTMSAREGNQLCPQCKTRLKRQKGGAMVEGNDEEDDIDDLENEFSLNHYVVAPDASDLPHNVGIGTKLSRPFPCSHPGNLFILCTIHHYSDAPINCCSWLSISHVVHHPIHDVLICSATHIPGPFQGLGSLWIRQCCLESEDGEWDPLKRSRYVSDAAAVLTFEALSETFEFARKWREYEEFKVRINALVGKAKNVPEEGWTLQDGSPCPGNNIRDQSWDNSGRSGGHDINGNELPSLVYVSREKRPGLNHHRKAGAMNALVRVSVVLTNAPYPLNLDCDHYINNSKALREAMCFMMDPLLGKRVCYVRFPWRFDGIDRHNQYADRNAVFFDINMTGLDGIQGPIYFGTGRKKKTDIQKSQLKKRNGKKGNTEVIPSSSDGPKEDIAGKEGEKYDVPEPKLEMKFGQSPVFVASTLPEDGRTLKGVSPASLLKEAIHVISCGYEDKTEWGKEVLAGVEINFSLTSKAGDDEELPAFKWKHCSSHQQPC</sequence>
<dbReference type="InterPro" id="IPR013083">
    <property type="entry name" value="Znf_RING/FYVE/PHD"/>
</dbReference>
<comment type="cofactor">
    <cofactor evidence="1">
        <name>Mn(2+)</name>
        <dbReference type="ChEBI" id="CHEBI:29035"/>
    </cofactor>
</comment>
<dbReference type="AlphaFoldDB" id="A0AAV5L852"/>
<dbReference type="GO" id="GO:0071555">
    <property type="term" value="P:cell wall organization"/>
    <property type="evidence" value="ECO:0007669"/>
    <property type="project" value="UniProtKB-KW"/>
</dbReference>
<comment type="similarity">
    <text evidence="4 19">Belongs to the glycosyltransferase 2 family. Plant cellulose synthase subfamily.</text>
</comment>
<dbReference type="InterPro" id="IPR027934">
    <property type="entry name" value="CES_Znf_RING"/>
</dbReference>
<evidence type="ECO:0000313" key="23">
    <source>
        <dbReference type="Proteomes" id="UP001054252"/>
    </source>
</evidence>
<feature type="region of interest" description="Disordered" evidence="20">
    <location>
        <begin position="368"/>
        <end position="401"/>
    </location>
</feature>
<keyword evidence="10 19" id="KW-0863">Zinc-finger</keyword>
<name>A0AAV5L852_9ROSI</name>
<dbReference type="Proteomes" id="UP001054252">
    <property type="component" value="Unassembled WGS sequence"/>
</dbReference>
<evidence type="ECO:0000256" key="17">
    <source>
        <dbReference type="ARBA" id="ARBA00048682"/>
    </source>
</evidence>
<feature type="binding site" evidence="18">
    <location>
        <position position="265"/>
    </location>
    <ligand>
        <name>Mn(2+)</name>
        <dbReference type="ChEBI" id="CHEBI:29035"/>
    </ligand>
</feature>
<evidence type="ECO:0000256" key="9">
    <source>
        <dbReference type="ARBA" id="ARBA00022723"/>
    </source>
</evidence>
<dbReference type="Pfam" id="PF14569">
    <property type="entry name" value="zf-UDP"/>
    <property type="match status" value="1"/>
</dbReference>
<evidence type="ECO:0000259" key="21">
    <source>
        <dbReference type="Pfam" id="PF14569"/>
    </source>
</evidence>
<evidence type="ECO:0000256" key="12">
    <source>
        <dbReference type="ARBA" id="ARBA00022916"/>
    </source>
</evidence>
<evidence type="ECO:0000256" key="8">
    <source>
        <dbReference type="ARBA" id="ARBA00022692"/>
    </source>
</evidence>
<dbReference type="Gene3D" id="3.30.40.10">
    <property type="entry name" value="Zinc/RING finger domain, C3HC4 (zinc finger)"/>
    <property type="match status" value="1"/>
</dbReference>
<keyword evidence="9 19" id="KW-0479">Metal-binding</keyword>
<evidence type="ECO:0000256" key="10">
    <source>
        <dbReference type="ARBA" id="ARBA00022771"/>
    </source>
</evidence>
<keyword evidence="6 19" id="KW-0328">Glycosyltransferase</keyword>
<organism evidence="22 23">
    <name type="scientific">Rubroshorea leprosula</name>
    <dbReference type="NCBI Taxonomy" id="152421"/>
    <lineage>
        <taxon>Eukaryota</taxon>
        <taxon>Viridiplantae</taxon>
        <taxon>Streptophyta</taxon>
        <taxon>Embryophyta</taxon>
        <taxon>Tracheophyta</taxon>
        <taxon>Spermatophyta</taxon>
        <taxon>Magnoliopsida</taxon>
        <taxon>eudicotyledons</taxon>
        <taxon>Gunneridae</taxon>
        <taxon>Pentapetalae</taxon>
        <taxon>rosids</taxon>
        <taxon>malvids</taxon>
        <taxon>Malvales</taxon>
        <taxon>Dipterocarpaceae</taxon>
        <taxon>Rubroshorea</taxon>
    </lineage>
</organism>
<feature type="compositionally biased region" description="Polar residues" evidence="20">
    <location>
        <begin position="225"/>
        <end position="234"/>
    </location>
</feature>
<dbReference type="GO" id="GO:0030244">
    <property type="term" value="P:cellulose biosynthetic process"/>
    <property type="evidence" value="ECO:0007669"/>
    <property type="project" value="UniProtKB-KW"/>
</dbReference>
<dbReference type="GO" id="GO:0008270">
    <property type="term" value="F:zinc ion binding"/>
    <property type="evidence" value="ECO:0007669"/>
    <property type="project" value="UniProtKB-KW"/>
</dbReference>
<dbReference type="SUPFAM" id="SSF57850">
    <property type="entry name" value="RING/U-box"/>
    <property type="match status" value="1"/>
</dbReference>